<gene>
    <name evidence="2" type="primary">cdc48</name>
    <name evidence="2" type="ORF">SNAT2548_LOCUS13375</name>
</gene>
<dbReference type="PROSITE" id="PS50216">
    <property type="entry name" value="DHHC"/>
    <property type="match status" value="1"/>
</dbReference>
<dbReference type="Proteomes" id="UP000604046">
    <property type="component" value="Unassembled WGS sequence"/>
</dbReference>
<comment type="caution">
    <text evidence="2">The sequence shown here is derived from an EMBL/GenBank/DDBJ whole genome shotgun (WGS) entry which is preliminary data.</text>
</comment>
<evidence type="ECO:0000313" key="2">
    <source>
        <dbReference type="EMBL" id="CAE7257996.1"/>
    </source>
</evidence>
<organism evidence="2 3">
    <name type="scientific">Symbiodinium natans</name>
    <dbReference type="NCBI Taxonomy" id="878477"/>
    <lineage>
        <taxon>Eukaryota</taxon>
        <taxon>Sar</taxon>
        <taxon>Alveolata</taxon>
        <taxon>Dinophyceae</taxon>
        <taxon>Suessiales</taxon>
        <taxon>Symbiodiniaceae</taxon>
        <taxon>Symbiodinium</taxon>
    </lineage>
</organism>
<accession>A0A812M6X7</accession>
<protein>
    <submittedName>
        <fullName evidence="2">Cdc48 protein</fullName>
    </submittedName>
</protein>
<name>A0A812M6X7_9DINO</name>
<evidence type="ECO:0000313" key="3">
    <source>
        <dbReference type="Proteomes" id="UP000604046"/>
    </source>
</evidence>
<reference evidence="2" key="1">
    <citation type="submission" date="2021-02" db="EMBL/GenBank/DDBJ databases">
        <authorList>
            <person name="Dougan E. K."/>
            <person name="Rhodes N."/>
            <person name="Thang M."/>
            <person name="Chan C."/>
        </authorList>
    </citation>
    <scope>NUCLEOTIDE SEQUENCE</scope>
</reference>
<evidence type="ECO:0000256" key="1">
    <source>
        <dbReference type="SAM" id="MobiDB-lite"/>
    </source>
</evidence>
<sequence length="64" mass="7471">MKKMRNLSLNNNGVDLEQGIGPNPRRAHKSWQYGRPIRRYDHYCKWLNNVIGPCPSLQELGFSD</sequence>
<proteinExistence type="predicted"/>
<dbReference type="OrthoDB" id="331948at2759"/>
<feature type="region of interest" description="Disordered" evidence="1">
    <location>
        <begin position="1"/>
        <end position="28"/>
    </location>
</feature>
<dbReference type="EMBL" id="CAJNDS010001402">
    <property type="protein sequence ID" value="CAE7257996.1"/>
    <property type="molecule type" value="Genomic_DNA"/>
</dbReference>
<dbReference type="AlphaFoldDB" id="A0A812M6X7"/>
<keyword evidence="3" id="KW-1185">Reference proteome</keyword>